<evidence type="ECO:0000256" key="18">
    <source>
        <dbReference type="ARBA" id="ARBA00047593"/>
    </source>
</evidence>
<comment type="subunit">
    <text evidence="5 23">Homotetramer.</text>
</comment>
<keyword evidence="9" id="KW-0597">Phosphoprotein</keyword>
<dbReference type="FunFam" id="3.40.50.261:FF:000004">
    <property type="entry name" value="ATP-citrate synthase subunit"/>
    <property type="match status" value="1"/>
</dbReference>
<dbReference type="Pfam" id="PF00285">
    <property type="entry name" value="Citrate_synt"/>
    <property type="match status" value="1"/>
</dbReference>
<reference evidence="27" key="1">
    <citation type="submission" date="2021-02" db="EMBL/GenBank/DDBJ databases">
        <title>First Annotated Genome of the Yellow-green Alga Tribonema minus.</title>
        <authorList>
            <person name="Mahan K.M."/>
        </authorList>
    </citation>
    <scope>NUCLEOTIDE SEQUENCE</scope>
    <source>
        <strain evidence="27">UTEX B ZZ1240</strain>
    </source>
</reference>
<comment type="function">
    <text evidence="22">Catalyzes the cleavage of citrate into oxaloacetate and acetyl-CoA, the latter serving as common substrate in multiple biochemical reactions in protein, carbohydrate and lipid metabolism.</text>
</comment>
<evidence type="ECO:0000256" key="16">
    <source>
        <dbReference type="ARBA" id="ARBA00022990"/>
    </source>
</evidence>
<evidence type="ECO:0000256" key="2">
    <source>
        <dbReference type="ARBA" id="ARBA00004514"/>
    </source>
</evidence>
<evidence type="ECO:0000313" key="28">
    <source>
        <dbReference type="Proteomes" id="UP000664859"/>
    </source>
</evidence>
<dbReference type="InterPro" id="IPR014608">
    <property type="entry name" value="ATP-citrate_synthase"/>
</dbReference>
<dbReference type="InterPro" id="IPR056749">
    <property type="entry name" value="Citrate_synth_N"/>
</dbReference>
<dbReference type="SUPFAM" id="SSF56059">
    <property type="entry name" value="Glutathione synthetase ATP-binding domain-like"/>
    <property type="match status" value="1"/>
</dbReference>
<dbReference type="InterPro" id="IPR036291">
    <property type="entry name" value="NAD(P)-bd_dom_sf"/>
</dbReference>
<comment type="caution">
    <text evidence="27">The sequence shown here is derived from an EMBL/GenBank/DDBJ whole genome shotgun (WGS) entry which is preliminary data.</text>
</comment>
<evidence type="ECO:0000256" key="6">
    <source>
        <dbReference type="ARBA" id="ARBA00022490"/>
    </source>
</evidence>
<dbReference type="InterPro" id="IPR017440">
    <property type="entry name" value="Cit_synth/succinyl-CoA_lig_AS"/>
</dbReference>
<dbReference type="FunFam" id="3.40.50.261:FF:000003">
    <property type="entry name" value="ATP-citrate synthase subunit"/>
    <property type="match status" value="1"/>
</dbReference>
<evidence type="ECO:0000256" key="13">
    <source>
        <dbReference type="ARBA" id="ARBA00022840"/>
    </source>
</evidence>
<dbReference type="EC" id="2.3.3.8" evidence="23"/>
<dbReference type="GO" id="GO:0005524">
    <property type="term" value="F:ATP binding"/>
    <property type="evidence" value="ECO:0007669"/>
    <property type="project" value="UniProtKB-UniRule"/>
</dbReference>
<dbReference type="SUPFAM" id="SSF48256">
    <property type="entry name" value="Citrate synthase"/>
    <property type="match status" value="1"/>
</dbReference>
<evidence type="ECO:0000256" key="4">
    <source>
        <dbReference type="ARBA" id="ARBA00010719"/>
    </source>
</evidence>
<sequence>MSAKSIREFHGKQLVSKHLAEYSAGQHDLESRVVQITASSLEDVAAVEAANPWLLTTPLVVKPDQLIKRRGKAGLLAVNKTWPEVQEWIKARMGKEQKVEVVTGILDTFIVEPFVPHAPEDEYYVCINSNRDGEEFLFHHEGGVDVGDVDAKAVRLQVPIGDKTSAADIEKALLQKVPEERRAVLSGFLAALFDLYRDLNFVYMEINPLVVVGTRVTPLDMAAKIDETAAFLCGAKWGDIDFPAPFGRPEFPEEAHIKKLDGSTGASLKLTILNHSGRIWTMVAGGGASVVYADTISDYGFGAELANYGEYSGAPSESQTYEYARTILGLMTRTHHPEGKILIIGGGIANFTDVAATFTGIISALRQYADELREGNISIWVRRAGPNYQEGLRKMRAVGEELKIPIHVFGPETHITAVVPMALGLKSVDAPEFGDVPAPKPKNIVSKDAVAPPRASISDGAGSITSELTSAGSSPALLPTPAPAGARNRGQVENFTPATRAIVFGLQNRAVQGMLDFDYMCKRKRPSVAAMVFPFSGNHYVKFYWGLSETLIPVYTSTAEAVKRHKDASVLVNFSSFRSVYETTMDALQFSSQIRTIAIIAEGVPESQTRSIIKEADARGVGLIGPATVGGIKPGCMRIGNTGGMLDNIVMSKLYRPGSVAYVSKSGGMSNELNNIIARASDGVYEGVAIGGDRYPGTRFIDHLLRYNDDPNVKMMVLLGEVGGVDEYEVCAALESGRISKPLVAWCIGTCASIFPFEVQFGHAGACARGQGESAADKNTAMAKAGAVVPTSFDDFPKKIAEVYEELKSSGVITPREEPPEPKVPMDYTWARRLGLVRKPANFISTISDDRGDELCYAGMPISEVFSEKIGLGGVVSLLWFRRRLPDYATTFIEMILMVTADHGPAVSGAHNTIVAARAGKDLVSALCSGLLTIGPRFGGALDKAAEMFTQGSDSGMSAAAFVKAMRNKNQLIMGIGHRIKSLSNPDMRVTIIKEYAQAHFKNNKVLDFALSVEQETTKKKETLILNVDGCIAACFVDMLRSCGAFSQEEADELIANGCLNGLFVLGRSVGFIGHFLDQKRLKQPLYRHPWDDISYIVGDM</sequence>
<dbReference type="InterPro" id="IPR016102">
    <property type="entry name" value="Succinyl-CoA_synth-like"/>
</dbReference>
<keyword evidence="8 23" id="KW-0444">Lipid biosynthesis</keyword>
<gene>
    <name evidence="27" type="ORF">JKP88DRAFT_302274</name>
</gene>
<dbReference type="InterPro" id="IPR033847">
    <property type="entry name" value="Citrt_syn/SCS-alpha_CS"/>
</dbReference>
<comment type="subunit">
    <text evidence="21">Composed of two subunits.</text>
</comment>
<evidence type="ECO:0000256" key="17">
    <source>
        <dbReference type="ARBA" id="ARBA00023098"/>
    </source>
</evidence>
<dbReference type="SUPFAM" id="SSF52210">
    <property type="entry name" value="Succinyl-CoA synthetase domains"/>
    <property type="match status" value="1"/>
</dbReference>
<dbReference type="FunFam" id="3.30.470.110:FF:000003">
    <property type="entry name" value="ATP-citrate synthase subunit 2"/>
    <property type="match status" value="1"/>
</dbReference>
<feature type="active site" description="Tele-phosphohistidine intermediate" evidence="24">
    <location>
        <position position="763"/>
    </location>
</feature>
<evidence type="ECO:0000256" key="21">
    <source>
        <dbReference type="ARBA" id="ARBA00062455"/>
    </source>
</evidence>
<dbReference type="Gene3D" id="3.40.50.720">
    <property type="entry name" value="NAD(P)-binding Rossmann-like Domain"/>
    <property type="match status" value="1"/>
</dbReference>
<evidence type="ECO:0000256" key="8">
    <source>
        <dbReference type="ARBA" id="ARBA00022516"/>
    </source>
</evidence>
<dbReference type="Gene3D" id="1.10.230.10">
    <property type="entry name" value="Cytochrome P450-Terp, domain 2"/>
    <property type="match status" value="1"/>
</dbReference>
<dbReference type="Proteomes" id="UP000664859">
    <property type="component" value="Unassembled WGS sequence"/>
</dbReference>
<dbReference type="Pfam" id="PF24948">
    <property type="entry name" value="Citrate_synth_N"/>
    <property type="match status" value="1"/>
</dbReference>
<feature type="region of interest" description="Disordered" evidence="25">
    <location>
        <begin position="461"/>
        <end position="490"/>
    </location>
</feature>
<evidence type="ECO:0000256" key="1">
    <source>
        <dbReference type="ARBA" id="ARBA00001946"/>
    </source>
</evidence>
<dbReference type="InterPro" id="IPR036969">
    <property type="entry name" value="Citrate_synthase_sf"/>
</dbReference>
<dbReference type="Pfam" id="PF00549">
    <property type="entry name" value="Ligase_CoA"/>
    <property type="match status" value="1"/>
</dbReference>
<evidence type="ECO:0000256" key="12">
    <source>
        <dbReference type="ARBA" id="ARBA00022741"/>
    </source>
</evidence>
<comment type="similarity">
    <text evidence="3 23">In the C-terminal section; belongs to the succinate/malate CoA ligase alpha subunit family.</text>
</comment>
<keyword evidence="11 23" id="KW-0479">Metal-binding</keyword>
<comment type="similarity">
    <text evidence="20">Belongs to the succinate/malate CoA ligase alpha subunit family.</text>
</comment>
<keyword evidence="10 23" id="KW-0808">Transferase</keyword>
<name>A0A835Z7S0_9STRA</name>
<comment type="function">
    <text evidence="19">Catalyzes the formation of cytosolic acetyl-CoA, which is mainly used for the biosynthesis of fatty acids and sterols.</text>
</comment>
<keyword evidence="13 23" id="KW-0067">ATP-binding</keyword>
<dbReference type="InterPro" id="IPR032263">
    <property type="entry name" value="Citrate-bd"/>
</dbReference>
<dbReference type="GO" id="GO:0006633">
    <property type="term" value="P:fatty acid biosynthetic process"/>
    <property type="evidence" value="ECO:0007669"/>
    <property type="project" value="TreeGrafter"/>
</dbReference>
<dbReference type="CDD" id="cd06100">
    <property type="entry name" value="CCL_ACL-C"/>
    <property type="match status" value="1"/>
</dbReference>
<dbReference type="PANTHER" id="PTHR23118:SF42">
    <property type="entry name" value="ATP-CITRATE SYNTHASE"/>
    <property type="match status" value="1"/>
</dbReference>
<dbReference type="GO" id="GO:0006101">
    <property type="term" value="P:citrate metabolic process"/>
    <property type="evidence" value="ECO:0007669"/>
    <property type="project" value="InterPro"/>
</dbReference>
<evidence type="ECO:0000256" key="10">
    <source>
        <dbReference type="ARBA" id="ARBA00022679"/>
    </source>
</evidence>
<dbReference type="SUPFAM" id="SSF51735">
    <property type="entry name" value="NAD(P)-binding Rossmann-fold domains"/>
    <property type="match status" value="1"/>
</dbReference>
<evidence type="ECO:0000256" key="3">
    <source>
        <dbReference type="ARBA" id="ARBA00005899"/>
    </source>
</evidence>
<evidence type="ECO:0000256" key="14">
    <source>
        <dbReference type="ARBA" id="ARBA00022842"/>
    </source>
</evidence>
<evidence type="ECO:0000256" key="5">
    <source>
        <dbReference type="ARBA" id="ARBA00011881"/>
    </source>
</evidence>
<keyword evidence="12 23" id="KW-0547">Nucleotide-binding</keyword>
<feature type="compositionally biased region" description="Low complexity" evidence="25">
    <location>
        <begin position="470"/>
        <end position="486"/>
    </location>
</feature>
<dbReference type="InterPro" id="IPR016143">
    <property type="entry name" value="Citrate_synth-like_sm_a-sub"/>
</dbReference>
<evidence type="ECO:0000256" key="25">
    <source>
        <dbReference type="SAM" id="MobiDB-lite"/>
    </source>
</evidence>
<protein>
    <recommendedName>
        <fullName evidence="23">ATP-citrate synthase</fullName>
        <ecNumber evidence="23">2.3.3.8</ecNumber>
    </recommendedName>
    <alternativeName>
        <fullName evidence="23">ATP-citrate (pro-S-)-lyase</fullName>
    </alternativeName>
    <alternativeName>
        <fullName evidence="23">Citrate cleavage enzyme</fullName>
    </alternativeName>
</protein>
<dbReference type="FunFam" id="1.10.230.10:FF:000005">
    <property type="entry name" value="ATP-citrate synthase subunit 1"/>
    <property type="match status" value="1"/>
</dbReference>
<evidence type="ECO:0000313" key="27">
    <source>
        <dbReference type="EMBL" id="KAG5189272.1"/>
    </source>
</evidence>
<evidence type="ECO:0000259" key="26">
    <source>
        <dbReference type="PROSITE" id="PS50975"/>
    </source>
</evidence>
<dbReference type="InterPro" id="IPR017866">
    <property type="entry name" value="Succ-CoA_synthase_bsu_CS"/>
</dbReference>
<evidence type="ECO:0000256" key="20">
    <source>
        <dbReference type="ARBA" id="ARBA00060724"/>
    </source>
</evidence>
<dbReference type="GO" id="GO:0006085">
    <property type="term" value="P:acetyl-CoA biosynthetic process"/>
    <property type="evidence" value="ECO:0007669"/>
    <property type="project" value="InterPro"/>
</dbReference>
<evidence type="ECO:0000256" key="9">
    <source>
        <dbReference type="ARBA" id="ARBA00022553"/>
    </source>
</evidence>
<evidence type="ECO:0000256" key="22">
    <source>
        <dbReference type="ARBA" id="ARBA00093367"/>
    </source>
</evidence>
<evidence type="ECO:0000256" key="23">
    <source>
        <dbReference type="PIRNR" id="PIRNR036511"/>
    </source>
</evidence>
<dbReference type="GO" id="GO:0003878">
    <property type="term" value="F:ATP citrate synthase activity"/>
    <property type="evidence" value="ECO:0007669"/>
    <property type="project" value="UniProtKB-UniRule"/>
</dbReference>
<keyword evidence="16" id="KW-0007">Acetylation</keyword>
<evidence type="ECO:0000256" key="7">
    <source>
        <dbReference type="ARBA" id="ARBA00022499"/>
    </source>
</evidence>
<proteinExistence type="inferred from homology"/>
<dbReference type="OrthoDB" id="3261737at2759"/>
<dbReference type="Gene3D" id="3.30.470.110">
    <property type="match status" value="1"/>
</dbReference>
<comment type="subcellular location">
    <subcellularLocation>
        <location evidence="2">Cytoplasm</location>
        <location evidence="2">Cytosol</location>
    </subcellularLocation>
</comment>
<dbReference type="InterPro" id="IPR016142">
    <property type="entry name" value="Citrate_synth-like_lrg_a-sub"/>
</dbReference>
<dbReference type="PROSITE" id="PS50975">
    <property type="entry name" value="ATP_GRASP"/>
    <property type="match status" value="1"/>
</dbReference>
<evidence type="ECO:0000256" key="19">
    <source>
        <dbReference type="ARBA" id="ARBA00054002"/>
    </source>
</evidence>
<dbReference type="InterPro" id="IPR002020">
    <property type="entry name" value="Citrate_synthase"/>
</dbReference>
<keyword evidence="17 23" id="KW-0443">Lipid metabolism</keyword>
<dbReference type="AlphaFoldDB" id="A0A835Z7S0"/>
<keyword evidence="6 23" id="KW-0963">Cytoplasm</keyword>
<accession>A0A835Z7S0</accession>
<dbReference type="FunFam" id="3.40.50.720:FF:000024">
    <property type="entry name" value="Probable ATP-citrate synthase"/>
    <property type="match status" value="1"/>
</dbReference>
<keyword evidence="15" id="KW-0832">Ubl conjugation</keyword>
<dbReference type="PROSITE" id="PS01216">
    <property type="entry name" value="SUCCINYL_COA_LIG_1"/>
    <property type="match status" value="1"/>
</dbReference>
<dbReference type="Gene3D" id="3.40.50.261">
    <property type="entry name" value="Succinyl-CoA synthetase domains"/>
    <property type="match status" value="2"/>
</dbReference>
<keyword evidence="14 23" id="KW-0460">Magnesium</keyword>
<comment type="cofactor">
    <cofactor evidence="1">
        <name>Mg(2+)</name>
        <dbReference type="ChEBI" id="CHEBI:18420"/>
    </cofactor>
</comment>
<dbReference type="PROSITE" id="PS00399">
    <property type="entry name" value="SUCCINYL_COA_LIG_2"/>
    <property type="match status" value="1"/>
</dbReference>
<dbReference type="GO" id="GO:0046872">
    <property type="term" value="F:metal ion binding"/>
    <property type="evidence" value="ECO:0007669"/>
    <property type="project" value="UniProtKB-UniRule"/>
</dbReference>
<dbReference type="Pfam" id="PF16114">
    <property type="entry name" value="Citrate_bind"/>
    <property type="match status" value="1"/>
</dbReference>
<dbReference type="InterPro" id="IPR011761">
    <property type="entry name" value="ATP-grasp"/>
</dbReference>
<feature type="domain" description="ATP-grasp" evidence="26">
    <location>
        <begin position="31"/>
        <end position="236"/>
    </location>
</feature>
<dbReference type="PANTHER" id="PTHR23118">
    <property type="entry name" value="ATP-CITRATE SYNTHASE"/>
    <property type="match status" value="1"/>
</dbReference>
<evidence type="ECO:0000256" key="15">
    <source>
        <dbReference type="ARBA" id="ARBA00022843"/>
    </source>
</evidence>
<evidence type="ECO:0000256" key="11">
    <source>
        <dbReference type="ARBA" id="ARBA00022723"/>
    </source>
</evidence>
<comment type="similarity">
    <text evidence="4 23">In the N-terminal section; belongs to the succinate/malate CoA ligase beta subunit family.</text>
</comment>
<comment type="catalytic activity">
    <reaction evidence="18 23">
        <text>oxaloacetate + acetyl-CoA + ADP + phosphate = citrate + ATP + CoA</text>
        <dbReference type="Rhea" id="RHEA:21160"/>
        <dbReference type="ChEBI" id="CHEBI:16452"/>
        <dbReference type="ChEBI" id="CHEBI:16947"/>
        <dbReference type="ChEBI" id="CHEBI:30616"/>
        <dbReference type="ChEBI" id="CHEBI:43474"/>
        <dbReference type="ChEBI" id="CHEBI:57287"/>
        <dbReference type="ChEBI" id="CHEBI:57288"/>
        <dbReference type="ChEBI" id="CHEBI:456216"/>
        <dbReference type="EC" id="2.3.3.8"/>
    </reaction>
</comment>
<organism evidence="27 28">
    <name type="scientific">Tribonema minus</name>
    <dbReference type="NCBI Taxonomy" id="303371"/>
    <lineage>
        <taxon>Eukaryota</taxon>
        <taxon>Sar</taxon>
        <taxon>Stramenopiles</taxon>
        <taxon>Ochrophyta</taxon>
        <taxon>PX clade</taxon>
        <taxon>Xanthophyceae</taxon>
        <taxon>Tribonematales</taxon>
        <taxon>Tribonemataceae</taxon>
        <taxon>Tribonema</taxon>
    </lineage>
</organism>
<evidence type="ECO:0000256" key="24">
    <source>
        <dbReference type="PIRSR" id="PIRSR036511-1"/>
    </source>
</evidence>
<keyword evidence="7" id="KW-1017">Isopeptide bond</keyword>
<dbReference type="InterPro" id="IPR005811">
    <property type="entry name" value="SUCC_ACL_C"/>
</dbReference>
<dbReference type="GO" id="GO:0005829">
    <property type="term" value="C:cytosol"/>
    <property type="evidence" value="ECO:0007669"/>
    <property type="project" value="UniProtKB-SubCell"/>
</dbReference>
<dbReference type="Gene3D" id="1.10.580.10">
    <property type="entry name" value="Citrate Synthase, domain 1"/>
    <property type="match status" value="1"/>
</dbReference>
<dbReference type="EMBL" id="JAFCMP010000054">
    <property type="protein sequence ID" value="KAG5189272.1"/>
    <property type="molecule type" value="Genomic_DNA"/>
</dbReference>
<dbReference type="PIRSF" id="PIRSF036511">
    <property type="entry name" value="ATP_citrt_syn"/>
    <property type="match status" value="1"/>
</dbReference>
<dbReference type="PROSITE" id="PS01217">
    <property type="entry name" value="SUCCINYL_COA_LIG_3"/>
    <property type="match status" value="1"/>
</dbReference>
<keyword evidence="28" id="KW-1185">Reference proteome</keyword>